<accession>A0A9K3L4I4</accession>
<organism evidence="1 2">
    <name type="scientific">Nitzschia inconspicua</name>
    <dbReference type="NCBI Taxonomy" id="303405"/>
    <lineage>
        <taxon>Eukaryota</taxon>
        <taxon>Sar</taxon>
        <taxon>Stramenopiles</taxon>
        <taxon>Ochrophyta</taxon>
        <taxon>Bacillariophyta</taxon>
        <taxon>Bacillariophyceae</taxon>
        <taxon>Bacillariophycidae</taxon>
        <taxon>Bacillariales</taxon>
        <taxon>Bacillariaceae</taxon>
        <taxon>Nitzschia</taxon>
    </lineage>
</organism>
<gene>
    <name evidence="1" type="ORF">IV203_004019</name>
</gene>
<reference evidence="1" key="2">
    <citation type="submission" date="2021-04" db="EMBL/GenBank/DDBJ databases">
        <authorList>
            <person name="Podell S."/>
        </authorList>
    </citation>
    <scope>NUCLEOTIDE SEQUENCE</scope>
    <source>
        <strain evidence="1">Hildebrandi</strain>
    </source>
</reference>
<dbReference type="AlphaFoldDB" id="A0A9K3L4I4"/>
<evidence type="ECO:0000313" key="1">
    <source>
        <dbReference type="EMBL" id="KAG7354663.1"/>
    </source>
</evidence>
<keyword evidence="2" id="KW-1185">Reference proteome</keyword>
<proteinExistence type="predicted"/>
<protein>
    <submittedName>
        <fullName evidence="1">AhpC/TSA antioxidant enzyme</fullName>
    </submittedName>
</protein>
<reference evidence="1" key="1">
    <citation type="journal article" date="2021" name="Sci. Rep.">
        <title>Diploid genomic architecture of Nitzschia inconspicua, an elite biomass production diatom.</title>
        <authorList>
            <person name="Oliver A."/>
            <person name="Podell S."/>
            <person name="Pinowska A."/>
            <person name="Traller J.C."/>
            <person name="Smith S.R."/>
            <person name="McClure R."/>
            <person name="Beliaev A."/>
            <person name="Bohutskyi P."/>
            <person name="Hill E.A."/>
            <person name="Rabines A."/>
            <person name="Zheng H."/>
            <person name="Allen L.Z."/>
            <person name="Kuo A."/>
            <person name="Grigoriev I.V."/>
            <person name="Allen A.E."/>
            <person name="Hazlebeck D."/>
            <person name="Allen E.E."/>
        </authorList>
    </citation>
    <scope>NUCLEOTIDE SEQUENCE</scope>
    <source>
        <strain evidence="1">Hildebrandi</strain>
    </source>
</reference>
<dbReference type="Proteomes" id="UP000693970">
    <property type="component" value="Unassembled WGS sequence"/>
</dbReference>
<dbReference type="Pfam" id="PF13911">
    <property type="entry name" value="AhpC-TSA_2"/>
    <property type="match status" value="1"/>
</dbReference>
<name>A0A9K3L4I4_9STRA</name>
<dbReference type="InterPro" id="IPR032801">
    <property type="entry name" value="PXL2A/B/C"/>
</dbReference>
<dbReference type="EMBL" id="JAGRRH010000016">
    <property type="protein sequence ID" value="KAG7354663.1"/>
    <property type="molecule type" value="Genomic_DNA"/>
</dbReference>
<comment type="caution">
    <text evidence="1">The sequence shown here is derived from an EMBL/GenBank/DDBJ whole genome shotgun (WGS) entry which is preliminary data.</text>
</comment>
<evidence type="ECO:0000313" key="2">
    <source>
        <dbReference type="Proteomes" id="UP000693970"/>
    </source>
</evidence>
<sequence length="256" mass="28721">MANSNCGTTSVNGGPSICAVPVYPREVTASLRKEIKTIDLNNAQQRNLALQRLQLPETMVLTSNGYRTMKDAAMIELQFPELDKTKTKTTNDGVLVHEVDVVRGREMALTLSVLAALYPHPFLEGFNIFGVVKEIGVDDEGLAEFYHHYFGKFPIYCDKSYSFYQGLGDRKSVELPSLWSIIKSLILGGAWQRIKSKNISWNTKGEGVTKGGLIIFDKKGNPRYAYQEDMGTDLPVTDILHALEQLRQEEQQETKE</sequence>
<dbReference type="OrthoDB" id="40962at2759"/>